<dbReference type="SUPFAM" id="SSF53098">
    <property type="entry name" value="Ribonuclease H-like"/>
    <property type="match status" value="1"/>
</dbReference>
<dbReference type="PROSITE" id="PS50967">
    <property type="entry name" value="HRDC"/>
    <property type="match status" value="1"/>
</dbReference>
<dbReference type="InterPro" id="IPR002121">
    <property type="entry name" value="HRDC_dom"/>
</dbReference>
<dbReference type="InterPro" id="IPR044876">
    <property type="entry name" value="HRDC_dom_sf"/>
</dbReference>
<evidence type="ECO:0000313" key="4">
    <source>
        <dbReference type="Proteomes" id="UP001596435"/>
    </source>
</evidence>
<dbReference type="Gene3D" id="1.10.150.80">
    <property type="entry name" value="HRDC domain"/>
    <property type="match status" value="2"/>
</dbReference>
<protein>
    <submittedName>
        <fullName evidence="3">HRDC domain-containing protein</fullName>
    </submittedName>
</protein>
<reference evidence="4" key="1">
    <citation type="journal article" date="2019" name="Int. J. Syst. Evol. Microbiol.">
        <title>The Global Catalogue of Microorganisms (GCM) 10K type strain sequencing project: providing services to taxonomists for standard genome sequencing and annotation.</title>
        <authorList>
            <consortium name="The Broad Institute Genomics Platform"/>
            <consortium name="The Broad Institute Genome Sequencing Center for Infectious Disease"/>
            <person name="Wu L."/>
            <person name="Ma J."/>
        </authorList>
    </citation>
    <scope>NUCLEOTIDE SEQUENCE [LARGE SCALE GENOMIC DNA]</scope>
    <source>
        <strain evidence="4">CGMCC 1.12859</strain>
    </source>
</reference>
<dbReference type="InterPro" id="IPR041605">
    <property type="entry name" value="Exo_C"/>
</dbReference>
<dbReference type="Proteomes" id="UP001596435">
    <property type="component" value="Unassembled WGS sequence"/>
</dbReference>
<dbReference type="PANTHER" id="PTHR47649">
    <property type="entry name" value="RIBONUCLEASE D"/>
    <property type="match status" value="1"/>
</dbReference>
<evidence type="ECO:0000256" key="1">
    <source>
        <dbReference type="SAM" id="MobiDB-lite"/>
    </source>
</evidence>
<dbReference type="InterPro" id="IPR036397">
    <property type="entry name" value="RNaseH_sf"/>
</dbReference>
<dbReference type="Pfam" id="PF18305">
    <property type="entry name" value="DNA_pol_A_exoN"/>
    <property type="match status" value="1"/>
</dbReference>
<dbReference type="InterPro" id="IPR012337">
    <property type="entry name" value="RNaseH-like_sf"/>
</dbReference>
<dbReference type="PANTHER" id="PTHR47649:SF1">
    <property type="entry name" value="RIBONUCLEASE D"/>
    <property type="match status" value="1"/>
</dbReference>
<evidence type="ECO:0000259" key="2">
    <source>
        <dbReference type="PROSITE" id="PS50967"/>
    </source>
</evidence>
<gene>
    <name evidence="3" type="ORF">ACFQMG_07745</name>
</gene>
<dbReference type="EMBL" id="JBHTAJ010000011">
    <property type="protein sequence ID" value="MFC7179455.1"/>
    <property type="molecule type" value="Genomic_DNA"/>
</dbReference>
<feature type="region of interest" description="Disordered" evidence="1">
    <location>
        <begin position="308"/>
        <end position="327"/>
    </location>
</feature>
<dbReference type="Pfam" id="PF01612">
    <property type="entry name" value="DNA_pol_A_exo1"/>
    <property type="match status" value="1"/>
</dbReference>
<organism evidence="3 4">
    <name type="scientific">Kitasatospora paranensis</name>
    <dbReference type="NCBI Taxonomy" id="258053"/>
    <lineage>
        <taxon>Bacteria</taxon>
        <taxon>Bacillati</taxon>
        <taxon>Actinomycetota</taxon>
        <taxon>Actinomycetes</taxon>
        <taxon>Kitasatosporales</taxon>
        <taxon>Streptomycetaceae</taxon>
        <taxon>Kitasatospora</taxon>
    </lineage>
</organism>
<dbReference type="Pfam" id="PF00570">
    <property type="entry name" value="HRDC"/>
    <property type="match status" value="1"/>
</dbReference>
<dbReference type="SUPFAM" id="SSF47819">
    <property type="entry name" value="HRDC-like"/>
    <property type="match status" value="1"/>
</dbReference>
<feature type="domain" description="HRDC" evidence="2">
    <location>
        <begin position="230"/>
        <end position="310"/>
    </location>
</feature>
<accession>A0ABW2FV22</accession>
<dbReference type="InterPro" id="IPR051086">
    <property type="entry name" value="RNase_D-like"/>
</dbReference>
<dbReference type="SMART" id="SM00341">
    <property type="entry name" value="HRDC"/>
    <property type="match status" value="1"/>
</dbReference>
<dbReference type="InterPro" id="IPR010997">
    <property type="entry name" value="HRDC-like_sf"/>
</dbReference>
<proteinExistence type="predicted"/>
<sequence length="418" mass="44784">MTDAVAAIPEETAPVPLLEPREGLPPVVADEEALAATVAAFAGGSGPVAVDAERASGYRYGQRAYLIQLRRAGAGTALIDPIACPDLSALGAALADTEWVVHAATQDLPCLAEVGMRPQRLFDTELAGRLAGFPRVGLGPMTENVLGLSLAKEHSAVDWSTRPLPEPWLRYAALDVEVLVELRDALEQELEGQGKLGWALEEFAALAAAPLPTPRVDPWRRTSQLHKVRRRRQLAAVRELWQTRDRIARERDVSPGRVLPDAAIVNAALAMPLNAPALVAVSGFGPRVNRRQLDQWLAAVQRARELPESQLPPASAPHDGPPPPRAWAEKDPVAAARLSAARAAVSALAEEKNLPAENLITPDLVRRVSWEPPVQADAANVGAVLRRLGARQWQTDLVAPVVAAAFTKGSESEPESQS</sequence>
<dbReference type="InterPro" id="IPR002562">
    <property type="entry name" value="3'-5'_exonuclease_dom"/>
</dbReference>
<dbReference type="Gene3D" id="3.30.420.10">
    <property type="entry name" value="Ribonuclease H-like superfamily/Ribonuclease H"/>
    <property type="match status" value="1"/>
</dbReference>
<name>A0ABW2FV22_9ACTN</name>
<evidence type="ECO:0000313" key="3">
    <source>
        <dbReference type="EMBL" id="MFC7179455.1"/>
    </source>
</evidence>
<dbReference type="RefSeq" id="WP_380230748.1">
    <property type="nucleotide sequence ID" value="NZ_JBHSVH010000002.1"/>
</dbReference>
<dbReference type="SMART" id="SM00474">
    <property type="entry name" value="35EXOc"/>
    <property type="match status" value="1"/>
</dbReference>
<comment type="caution">
    <text evidence="3">The sequence shown here is derived from an EMBL/GenBank/DDBJ whole genome shotgun (WGS) entry which is preliminary data.</text>
</comment>
<keyword evidence="4" id="KW-1185">Reference proteome</keyword>
<dbReference type="CDD" id="cd06142">
    <property type="entry name" value="RNaseD_exo"/>
    <property type="match status" value="1"/>
</dbReference>